<evidence type="ECO:0000313" key="28">
    <source>
        <dbReference type="Proteomes" id="UP000002279"/>
    </source>
</evidence>
<dbReference type="SUPFAM" id="SSF55486">
    <property type="entry name" value="Metalloproteases ('zincins'), catalytic domain"/>
    <property type="match status" value="1"/>
</dbReference>
<feature type="binding site" evidence="19">
    <location>
        <position position="219"/>
    </location>
    <ligand>
        <name>Zn(2+)</name>
        <dbReference type="ChEBI" id="CHEBI:29105"/>
        <label>2</label>
        <note>catalytic</note>
    </ligand>
</feature>
<dbReference type="Pfam" id="PF01471">
    <property type="entry name" value="PG_binding_1"/>
    <property type="match status" value="1"/>
</dbReference>
<dbReference type="InterPro" id="IPR036365">
    <property type="entry name" value="PGBD-like_sf"/>
</dbReference>
<keyword evidence="4" id="KW-0272">Extracellular matrix</keyword>
<dbReference type="Gene3D" id="2.110.10.10">
    <property type="entry name" value="Hemopexin-like domain"/>
    <property type="match status" value="1"/>
</dbReference>
<dbReference type="InterPro" id="IPR018486">
    <property type="entry name" value="Hemopexin_CS"/>
</dbReference>
<dbReference type="InterPro" id="IPR006026">
    <property type="entry name" value="Peptidase_Metallo"/>
</dbReference>
<keyword evidence="14" id="KW-0865">Zymogen</keyword>
<feature type="binding site" evidence="20">
    <location>
        <position position="198"/>
    </location>
    <ligand>
        <name>Ca(2+)</name>
        <dbReference type="ChEBI" id="CHEBI:29108"/>
        <label>1</label>
    </ligand>
</feature>
<feature type="binding site" evidence="20">
    <location>
        <position position="189"/>
    </location>
    <ligand>
        <name>Ca(2+)</name>
        <dbReference type="ChEBI" id="CHEBI:29108"/>
        <label>2</label>
    </ligand>
</feature>
<feature type="binding site" evidence="20">
    <location>
        <position position="180"/>
    </location>
    <ligand>
        <name>Zn(2+)</name>
        <dbReference type="ChEBI" id="CHEBI:29105"/>
        <label>1</label>
    </ligand>
</feature>
<keyword evidence="7 25" id="KW-0732">Signal</keyword>
<comment type="similarity">
    <text evidence="2">Belongs to the peptidase M10A family.</text>
</comment>
<dbReference type="GO" id="GO:0030198">
    <property type="term" value="P:extracellular matrix organization"/>
    <property type="evidence" value="ECO:0000318"/>
    <property type="project" value="GO_Central"/>
</dbReference>
<dbReference type="CDD" id="cd04278">
    <property type="entry name" value="ZnMc_MMP"/>
    <property type="match status" value="1"/>
</dbReference>
<proteinExistence type="inferred from homology"/>
<dbReference type="PIRSF" id="PIRSF001191">
    <property type="entry name" value="Peptidase_M10A_matrix"/>
    <property type="match status" value="1"/>
</dbReference>
<evidence type="ECO:0000259" key="26">
    <source>
        <dbReference type="SMART" id="SM00235"/>
    </source>
</evidence>
<keyword evidence="10 19" id="KW-0862">Zinc</keyword>
<evidence type="ECO:0000256" key="16">
    <source>
        <dbReference type="ARBA" id="ARBA00036005"/>
    </source>
</evidence>
<dbReference type="OrthoDB" id="406838at2759"/>
<keyword evidence="9" id="KW-0378">Hydrolase</keyword>
<dbReference type="KEGG" id="oaa:100079007"/>
<dbReference type="STRING" id="9258.ENSOANP00000016614"/>
<dbReference type="FunCoup" id="F7B2W9">
    <property type="interactions" value="22"/>
</dbReference>
<evidence type="ECO:0000256" key="21">
    <source>
        <dbReference type="PIRSR" id="PIRSR621190-3"/>
    </source>
</evidence>
<dbReference type="InterPro" id="IPR021190">
    <property type="entry name" value="Pept_M10A"/>
</dbReference>
<feature type="binding site" evidence="20">
    <location>
        <position position="173"/>
    </location>
    <ligand>
        <name>Ca(2+)</name>
        <dbReference type="ChEBI" id="CHEBI:29108"/>
        <label>3</label>
    </ligand>
</feature>
<dbReference type="InterPro" id="IPR002477">
    <property type="entry name" value="Peptidoglycan-bd-like"/>
</dbReference>
<dbReference type="InterPro" id="IPR033739">
    <property type="entry name" value="M10A_MMP"/>
</dbReference>
<dbReference type="FunFam" id="2.110.10.10:FF:000002">
    <property type="entry name" value="Matrix metallopeptidase 3"/>
    <property type="match status" value="1"/>
</dbReference>
<dbReference type="GO" id="GO:0031012">
    <property type="term" value="C:extracellular matrix"/>
    <property type="evidence" value="ECO:0007669"/>
    <property type="project" value="InterPro"/>
</dbReference>
<name>F7B2W9_ORNAN</name>
<evidence type="ECO:0000256" key="25">
    <source>
        <dbReference type="SAM" id="SignalP"/>
    </source>
</evidence>
<dbReference type="GO" id="GO:0071222">
    <property type="term" value="P:cellular response to lipopolysaccharide"/>
    <property type="evidence" value="ECO:0007669"/>
    <property type="project" value="Ensembl"/>
</dbReference>
<evidence type="ECO:0000256" key="7">
    <source>
        <dbReference type="ARBA" id="ARBA00022729"/>
    </source>
</evidence>
<evidence type="ECO:0000256" key="4">
    <source>
        <dbReference type="ARBA" id="ARBA00022530"/>
    </source>
</evidence>
<feature type="binding site" evidence="20">
    <location>
        <position position="172"/>
    </location>
    <ligand>
        <name>Ca(2+)</name>
        <dbReference type="ChEBI" id="CHEBI:29108"/>
        <label>3</label>
    </ligand>
</feature>
<feature type="binding site" evidence="20">
    <location>
        <position position="155"/>
    </location>
    <ligand>
        <name>Ca(2+)</name>
        <dbReference type="ChEBI" id="CHEBI:29108"/>
        <label>2</label>
    </ligand>
</feature>
<dbReference type="AlphaFoldDB" id="F7B2W9"/>
<dbReference type="SMART" id="SM00235">
    <property type="entry name" value="ZnMc"/>
    <property type="match status" value="1"/>
</dbReference>
<dbReference type="PANTHER" id="PTHR10201">
    <property type="entry name" value="MATRIX METALLOPROTEINASE"/>
    <property type="match status" value="1"/>
</dbReference>
<keyword evidence="13" id="KW-0177">Collagen degradation</keyword>
<evidence type="ECO:0000256" key="19">
    <source>
        <dbReference type="PIRSR" id="PIRSR001191-2"/>
    </source>
</evidence>
<evidence type="ECO:0000256" key="1">
    <source>
        <dbReference type="ARBA" id="ARBA00004498"/>
    </source>
</evidence>
<dbReference type="GO" id="GO:1903980">
    <property type="term" value="P:positive regulation of microglial cell activation"/>
    <property type="evidence" value="ECO:0007669"/>
    <property type="project" value="Ensembl"/>
</dbReference>
<reference evidence="27" key="3">
    <citation type="submission" date="2025-09" db="UniProtKB">
        <authorList>
            <consortium name="Ensembl"/>
        </authorList>
    </citation>
    <scope>IDENTIFICATION</scope>
    <source>
        <strain evidence="27">Glennie</strain>
    </source>
</reference>
<keyword evidence="6 19" id="KW-0479">Metal-binding</keyword>
<dbReference type="eggNOG" id="KOG1565">
    <property type="taxonomic scope" value="Eukaryota"/>
</dbReference>
<feature type="binding site" evidence="20">
    <location>
        <position position="195"/>
    </location>
    <ligand>
        <name>Ca(2+)</name>
        <dbReference type="ChEBI" id="CHEBI:29108"/>
        <label>3</label>
    </ligand>
</feature>
<comment type="cofactor">
    <cofactor evidence="20">
        <name>Zn(2+)</name>
        <dbReference type="ChEBI" id="CHEBI:29105"/>
    </cofactor>
    <text evidence="20">Binds 2 Zn(2+) ions per subunit.</text>
</comment>
<dbReference type="InterPro" id="IPR036375">
    <property type="entry name" value="Hemopexin-like_dom_sf"/>
</dbReference>
<keyword evidence="5" id="KW-0645">Protease</keyword>
<feature type="binding site" evidence="20">
    <location>
        <position position="193"/>
    </location>
    <ligand>
        <name>Zn(2+)</name>
        <dbReference type="ChEBI" id="CHEBI:29105"/>
        <label>1</label>
    </ligand>
</feature>
<feature type="binding site" evidence="20">
    <location>
        <position position="198"/>
    </location>
    <ligand>
        <name>Ca(2+)</name>
        <dbReference type="ChEBI" id="CHEBI:29108"/>
        <label>3</label>
    </ligand>
</feature>
<dbReference type="InterPro" id="IPR024079">
    <property type="entry name" value="MetalloPept_cat_dom_sf"/>
</dbReference>
<dbReference type="SUPFAM" id="SSF47090">
    <property type="entry name" value="PGBD-like"/>
    <property type="match status" value="1"/>
</dbReference>
<dbReference type="CDD" id="cd00094">
    <property type="entry name" value="HX"/>
    <property type="match status" value="1"/>
</dbReference>
<feature type="binding site" evidence="20">
    <location>
        <position position="167"/>
    </location>
    <ligand>
        <name>Zn(2+)</name>
        <dbReference type="ChEBI" id="CHEBI:29105"/>
        <label>1</label>
    </ligand>
</feature>
<dbReference type="Gene3D" id="3.40.390.10">
    <property type="entry name" value="Collagenase (Catalytic Domain)"/>
    <property type="match status" value="1"/>
</dbReference>
<feature type="binding site" evidence="20">
    <location>
        <position position="425"/>
    </location>
    <ligand>
        <name>Ca(2+)</name>
        <dbReference type="ChEBI" id="CHEBI:29108"/>
        <label>4</label>
    </ligand>
</feature>
<dbReference type="GO" id="GO:0006508">
    <property type="term" value="P:proteolysis"/>
    <property type="evidence" value="ECO:0007669"/>
    <property type="project" value="UniProtKB-KW"/>
</dbReference>
<evidence type="ECO:0000256" key="6">
    <source>
        <dbReference type="ARBA" id="ARBA00022723"/>
    </source>
</evidence>
<evidence type="ECO:0000256" key="23">
    <source>
        <dbReference type="PIRSR" id="PIRSR621190-5"/>
    </source>
</evidence>
<feature type="disulfide bond" evidence="21">
    <location>
        <begin position="277"/>
        <end position="464"/>
    </location>
</feature>
<keyword evidence="11 20" id="KW-0106">Calcium</keyword>
<evidence type="ECO:0000256" key="3">
    <source>
        <dbReference type="ARBA" id="ARBA00022525"/>
    </source>
</evidence>
<evidence type="ECO:0000256" key="11">
    <source>
        <dbReference type="ARBA" id="ARBA00022837"/>
    </source>
</evidence>
<dbReference type="GO" id="GO:0005615">
    <property type="term" value="C:extracellular space"/>
    <property type="evidence" value="ECO:0007669"/>
    <property type="project" value="Ensembl"/>
</dbReference>
<evidence type="ECO:0000256" key="13">
    <source>
        <dbReference type="ARBA" id="ARBA00023105"/>
    </source>
</evidence>
<feature type="binding site" evidence="20">
    <location>
        <position position="286"/>
    </location>
    <ligand>
        <name>Ca(2+)</name>
        <dbReference type="ChEBI" id="CHEBI:29108"/>
        <label>5</label>
    </ligand>
</feature>
<evidence type="ECO:0000256" key="10">
    <source>
        <dbReference type="ARBA" id="ARBA00022833"/>
    </source>
</evidence>
<evidence type="ECO:0000256" key="22">
    <source>
        <dbReference type="PIRSR" id="PIRSR621190-4"/>
    </source>
</evidence>
<reference evidence="27 28" key="1">
    <citation type="journal article" date="2008" name="Nature">
        <title>Genome analysis of the platypus reveals unique signatures of evolution.</title>
        <authorList>
            <person name="Warren W.C."/>
            <person name="Hillier L.W."/>
            <person name="Marshall Graves J.A."/>
            <person name="Birney E."/>
            <person name="Ponting C.P."/>
            <person name="Grutzner F."/>
            <person name="Belov K."/>
            <person name="Miller W."/>
            <person name="Clarke L."/>
            <person name="Chinwalla A.T."/>
            <person name="Yang S.P."/>
            <person name="Heger A."/>
            <person name="Locke D.P."/>
            <person name="Miethke P."/>
            <person name="Waters P.D."/>
            <person name="Veyrunes F."/>
            <person name="Fulton L."/>
            <person name="Fulton B."/>
            <person name="Graves T."/>
            <person name="Wallis J."/>
            <person name="Puente X.S."/>
            <person name="Lopez-Otin C."/>
            <person name="Ordonez G.R."/>
            <person name="Eichler E.E."/>
            <person name="Chen L."/>
            <person name="Cheng Z."/>
            <person name="Deakin J.E."/>
            <person name="Alsop A."/>
            <person name="Thompson K."/>
            <person name="Kirby P."/>
            <person name="Papenfuss A.T."/>
            <person name="Wakefield M.J."/>
            <person name="Olender T."/>
            <person name="Lancet D."/>
            <person name="Huttley G.A."/>
            <person name="Smit A.F."/>
            <person name="Pask A."/>
            <person name="Temple-Smith P."/>
            <person name="Batzer M.A."/>
            <person name="Walker J.A."/>
            <person name="Konkel M.K."/>
            <person name="Harris R.S."/>
            <person name="Whittington C.M."/>
            <person name="Wong E.S."/>
            <person name="Gemmell N.J."/>
            <person name="Buschiazzo E."/>
            <person name="Vargas Jentzsch I.M."/>
            <person name="Merkel A."/>
            <person name="Schmitz J."/>
            <person name="Zemann A."/>
            <person name="Churakov G."/>
            <person name="Kriegs J.O."/>
            <person name="Brosius J."/>
            <person name="Murchison E.P."/>
            <person name="Sachidanandam R."/>
            <person name="Smith C."/>
            <person name="Hannon G.J."/>
            <person name="Tsend-Ayush E."/>
            <person name="McMillan D."/>
            <person name="Attenborough R."/>
            <person name="Rens W."/>
            <person name="Ferguson-Smith M."/>
            <person name="Lefevre C.M."/>
            <person name="Sharp J.A."/>
            <person name="Nicholas K.R."/>
            <person name="Ray D.A."/>
            <person name="Kube M."/>
            <person name="Reinhardt R."/>
            <person name="Pringle T.H."/>
            <person name="Taylor J."/>
            <person name="Jones R.C."/>
            <person name="Nixon B."/>
            <person name="Dacheux J.L."/>
            <person name="Niwa H."/>
            <person name="Sekita Y."/>
            <person name="Huang X."/>
            <person name="Stark A."/>
            <person name="Kheradpour P."/>
            <person name="Kellis M."/>
            <person name="Flicek P."/>
            <person name="Chen Y."/>
            <person name="Webber C."/>
            <person name="Hardison R."/>
            <person name="Nelson J."/>
            <person name="Hallsworth-Pepin K."/>
            <person name="Delehaunty K."/>
            <person name="Markovic C."/>
            <person name="Minx P."/>
            <person name="Feng Y."/>
            <person name="Kremitzki C."/>
            <person name="Mitreva M."/>
            <person name="Glasscock J."/>
            <person name="Wylie T."/>
            <person name="Wohldmann P."/>
            <person name="Thiru P."/>
            <person name="Nhan M.N."/>
            <person name="Pohl C.S."/>
            <person name="Smith S.M."/>
            <person name="Hou S."/>
            <person name="Nefedov M."/>
            <person name="de Jong P.J."/>
            <person name="Renfree M.B."/>
            <person name="Mardis E.R."/>
            <person name="Wilson R.K."/>
        </authorList>
    </citation>
    <scope>NUCLEOTIDE SEQUENCE [LARGE SCALE GENOMIC DNA]</scope>
    <source>
        <strain evidence="27 28">Glennie</strain>
    </source>
</reference>
<reference evidence="27" key="2">
    <citation type="submission" date="2025-08" db="UniProtKB">
        <authorList>
            <consortium name="Ensembl"/>
        </authorList>
    </citation>
    <scope>IDENTIFICATION</scope>
    <source>
        <strain evidence="27">Glennie</strain>
    </source>
</reference>
<feature type="binding site" evidence="20">
    <location>
        <position position="121"/>
    </location>
    <ligand>
        <name>Ca(2+)</name>
        <dbReference type="ChEBI" id="CHEBI:29108"/>
        <label>1</label>
    </ligand>
</feature>
<comment type="subcellular location">
    <subcellularLocation>
        <location evidence="1">Secreted</location>
        <location evidence="1">Extracellular space</location>
        <location evidence="1">Extracellular matrix</location>
    </subcellularLocation>
</comment>
<feature type="binding site" evidence="20">
    <location>
        <position position="284"/>
    </location>
    <ligand>
        <name>Ca(2+)</name>
        <dbReference type="ChEBI" id="CHEBI:29108"/>
        <label>4</label>
    </ligand>
</feature>
<dbReference type="FunFam" id="3.40.390.10:FF:000007">
    <property type="entry name" value="Collagenase 3"/>
    <property type="match status" value="1"/>
</dbReference>
<dbReference type="PROSITE" id="PS00024">
    <property type="entry name" value="HEMOPEXIN"/>
    <property type="match status" value="1"/>
</dbReference>
<evidence type="ECO:0000256" key="2">
    <source>
        <dbReference type="ARBA" id="ARBA00010370"/>
    </source>
</evidence>
<dbReference type="GeneTree" id="ENSGT00940000161871"/>
<feature type="repeat" description="Hemopexin" evidence="24">
    <location>
        <begin position="372"/>
        <end position="420"/>
    </location>
</feature>
<keyword evidence="12" id="KW-0482">Metalloprotease</keyword>
<accession>F7B2W9</accession>
<organism evidence="27 28">
    <name type="scientific">Ornithorhynchus anatinus</name>
    <name type="common">Duckbill platypus</name>
    <dbReference type="NCBI Taxonomy" id="9258"/>
    <lineage>
        <taxon>Eukaryota</taxon>
        <taxon>Metazoa</taxon>
        <taxon>Chordata</taxon>
        <taxon>Craniata</taxon>
        <taxon>Vertebrata</taxon>
        <taxon>Euteleostomi</taxon>
        <taxon>Mammalia</taxon>
        <taxon>Monotremata</taxon>
        <taxon>Ornithorhynchidae</taxon>
        <taxon>Ornithorhynchus</taxon>
    </lineage>
</organism>
<dbReference type="PANTHER" id="PTHR10201:SF151">
    <property type="entry name" value="INTERSTITIAL COLLAGENASE"/>
    <property type="match status" value="1"/>
</dbReference>
<feature type="binding site" evidence="20">
    <location>
        <position position="191"/>
    </location>
    <ligand>
        <name>Ca(2+)</name>
        <dbReference type="ChEBI" id="CHEBI:29108"/>
        <label>2</label>
    </ligand>
</feature>
<feature type="binding site" evidence="20">
    <location>
        <position position="378"/>
    </location>
    <ligand>
        <name>Ca(2+)</name>
        <dbReference type="ChEBI" id="CHEBI:29108"/>
        <label>5</label>
    </ligand>
</feature>
<dbReference type="SUPFAM" id="SSF50923">
    <property type="entry name" value="Hemopexin-like domain"/>
    <property type="match status" value="1"/>
</dbReference>
<dbReference type="Ensembl" id="ENSOANT00000016617.2">
    <property type="protein sequence ID" value="ENSOANP00000016614.2"/>
    <property type="gene ID" value="ENSOANG00000010484.3"/>
</dbReference>
<sequence length="464" mass="53336">MKGFPFLLLLQAQFSHAFPAVSKMQEEEKMTFAVNYLERFYNLRNMKWKFMKDGDAVVEKIEEMQEFFGLEVTGELDEATLEVMAKPRCGVPDVALFEVLPGNPKWKSNALTYRILNYISDMSQADTDEAFKKAFQLWSNASPLTFSKINEGDADIMIYFARRDHGDNSPFDGPNNILAHAFQPGRGIGGDAHFDADETWTKGSKGYNLFLVAAHEFGHSLGLSHSTEPGALMFPTYAFSDPKTFSLSQDDINGIQSIYGLSPNSVQPTGSSAPKACDPRLTFDAITTLRGEIIFFKDKYFWRKHPQMTSVEFNSISLFWPTLPEGIQAAFEDKENDVVFLFKDRQYWALSGYDVLPGYPRDISLFGFPRTIRKIDAAVSDSRTRKTYFFVDQQYWRYDDQRKSMEEGYPKLIANDFLGIENKIDAVFQINRYFYFFTGPHQYVFDPYSRRTIAIRRSNSWFNC</sequence>
<dbReference type="OMA" id="RSNLWLN"/>
<gene>
    <name evidence="27" type="primary">MMP8</name>
</gene>
<evidence type="ECO:0000313" key="27">
    <source>
        <dbReference type="Ensembl" id="ENSOANP00000016614.2"/>
    </source>
</evidence>
<dbReference type="GO" id="GO:0032760">
    <property type="term" value="P:positive regulation of tumor necrosis factor production"/>
    <property type="evidence" value="ECO:0007669"/>
    <property type="project" value="Ensembl"/>
</dbReference>
<feature type="active site" evidence="18">
    <location>
        <position position="216"/>
    </location>
</feature>
<dbReference type="InterPro" id="IPR018487">
    <property type="entry name" value="Hemopexin-like_repeat"/>
</dbReference>
<feature type="repeat" description="Hemopexin" evidence="24">
    <location>
        <begin position="324"/>
        <end position="370"/>
    </location>
</feature>
<feature type="binding site" evidence="20">
    <location>
        <position position="233"/>
    </location>
    <ligand>
        <name>Zn(2+)</name>
        <dbReference type="ChEBI" id="CHEBI:29105"/>
        <label>2</label>
        <note>catalytic</note>
    </ligand>
</feature>
<feature type="binding site" evidence="19">
    <location>
        <position position="215"/>
    </location>
    <ligand>
        <name>Zn(2+)</name>
        <dbReference type="ChEBI" id="CHEBI:29105"/>
        <label>2</label>
        <note>catalytic</note>
    </ligand>
</feature>
<keyword evidence="8" id="KW-0677">Repeat</keyword>
<dbReference type="InParanoid" id="F7B2W9"/>
<feature type="chain" id="PRO_5027812526" description="interstitial collagenase" evidence="25">
    <location>
        <begin position="18"/>
        <end position="464"/>
    </location>
</feature>
<keyword evidence="15 21" id="KW-1015">Disulfide bond</keyword>
<feature type="short sequence motif" description="Cysteine switch" evidence="23">
    <location>
        <begin position="87"/>
        <end position="94"/>
    </location>
</feature>
<feature type="binding site" evidence="20">
    <location>
        <position position="165"/>
    </location>
    <ligand>
        <name>Zn(2+)</name>
        <dbReference type="ChEBI" id="CHEBI:29105"/>
        <label>1</label>
    </ligand>
</feature>
<feature type="binding site" evidence="20">
    <location>
        <position position="330"/>
    </location>
    <ligand>
        <name>Ca(2+)</name>
        <dbReference type="ChEBI" id="CHEBI:29108"/>
        <label>5</label>
    </ligand>
</feature>
<dbReference type="InterPro" id="IPR021158">
    <property type="entry name" value="Pept_M10A_Zn_BS"/>
</dbReference>
<dbReference type="PRINTS" id="PR00138">
    <property type="entry name" value="MATRIXIN"/>
</dbReference>
<dbReference type="GO" id="GO:0004222">
    <property type="term" value="F:metalloendopeptidase activity"/>
    <property type="evidence" value="ECO:0000318"/>
    <property type="project" value="GO_Central"/>
</dbReference>
<dbReference type="InterPro" id="IPR001818">
    <property type="entry name" value="Pept_M10_metallopeptidase"/>
</dbReference>
<keyword evidence="3" id="KW-0964">Secreted</keyword>
<dbReference type="Pfam" id="PF00045">
    <property type="entry name" value="Hemopexin"/>
    <property type="match status" value="4"/>
</dbReference>
<evidence type="ECO:0000256" key="20">
    <source>
        <dbReference type="PIRSR" id="PIRSR621190-2"/>
    </source>
</evidence>
<feature type="repeat" description="Hemopexin" evidence="24">
    <location>
        <begin position="421"/>
        <end position="464"/>
    </location>
</feature>
<keyword evidence="28" id="KW-1185">Reference proteome</keyword>
<dbReference type="InterPro" id="IPR000585">
    <property type="entry name" value="Hemopexin-like_dom"/>
</dbReference>
<evidence type="ECO:0000256" key="17">
    <source>
        <dbReference type="ARBA" id="ARBA00038924"/>
    </source>
</evidence>
<dbReference type="PROSITE" id="PS51642">
    <property type="entry name" value="HEMOPEXIN_2"/>
    <property type="match status" value="4"/>
</dbReference>
<evidence type="ECO:0000256" key="24">
    <source>
        <dbReference type="PROSITE-ProRule" id="PRU01011"/>
    </source>
</evidence>
<dbReference type="MEROPS" id="M10.002"/>
<evidence type="ECO:0000256" key="12">
    <source>
        <dbReference type="ARBA" id="ARBA00023049"/>
    </source>
</evidence>
<dbReference type="GO" id="GO:0008270">
    <property type="term" value="F:zinc ion binding"/>
    <property type="evidence" value="ECO:0007669"/>
    <property type="project" value="InterPro"/>
</dbReference>
<comment type="cofactor">
    <cofactor evidence="20">
        <name>Ca(2+)</name>
        <dbReference type="ChEBI" id="CHEBI:29108"/>
    </cofactor>
    <text evidence="20">Can bind about 5 Ca(2+) ions per subunit.</text>
</comment>
<feature type="binding site" evidence="20">
    <location>
        <position position="427"/>
    </location>
    <ligand>
        <name>Ca(2+)</name>
        <dbReference type="ChEBI" id="CHEBI:29108"/>
        <label>5</label>
    </ligand>
</feature>
<dbReference type="GO" id="GO:0004252">
    <property type="term" value="F:serine-type endopeptidase activity"/>
    <property type="evidence" value="ECO:0007669"/>
    <property type="project" value="Ensembl"/>
</dbReference>
<protein>
    <recommendedName>
        <fullName evidence="17">interstitial collagenase</fullName>
        <ecNumber evidence="17">3.4.24.7</ecNumber>
    </recommendedName>
</protein>
<dbReference type="GO" id="GO:0035987">
    <property type="term" value="P:endodermal cell differentiation"/>
    <property type="evidence" value="ECO:0007669"/>
    <property type="project" value="Ensembl"/>
</dbReference>
<dbReference type="Proteomes" id="UP000002279">
    <property type="component" value="Chromosome 20"/>
</dbReference>
<evidence type="ECO:0000256" key="15">
    <source>
        <dbReference type="ARBA" id="ARBA00023157"/>
    </source>
</evidence>
<evidence type="ECO:0000256" key="9">
    <source>
        <dbReference type="ARBA" id="ARBA00022801"/>
    </source>
</evidence>
<feature type="signal peptide" evidence="25">
    <location>
        <begin position="1"/>
        <end position="17"/>
    </location>
</feature>
<dbReference type="PROSITE" id="PS00546">
    <property type="entry name" value="CYSTEINE_SWITCH"/>
    <property type="match status" value="1"/>
</dbReference>
<evidence type="ECO:0000256" key="5">
    <source>
        <dbReference type="ARBA" id="ARBA00022670"/>
    </source>
</evidence>
<feature type="modified residue" description="Phosphotyrosine; by PKDCC" evidence="22">
    <location>
        <position position="359"/>
    </location>
</feature>
<dbReference type="HOGENOM" id="CLU_015489_6_0_1"/>
<feature type="binding site" evidence="19">
    <location>
        <position position="225"/>
    </location>
    <ligand>
        <name>Zn(2+)</name>
        <dbReference type="ChEBI" id="CHEBI:29105"/>
        <label>2</label>
        <note>catalytic</note>
    </ligand>
</feature>
<evidence type="ECO:0000256" key="18">
    <source>
        <dbReference type="PIRSR" id="PIRSR001191-1"/>
    </source>
</evidence>
<dbReference type="Bgee" id="ENSOANG00000010484">
    <property type="expression patterns" value="Expressed in ovary"/>
</dbReference>
<comment type="catalytic activity">
    <reaction evidence="16">
        <text>Cleavage of the triple helix of collagen at about three-quarters of the length of the molecule from the N-terminus, at 775-Gly-|-Ile-776 in the alpha1(I) chain. Cleaves synthetic substrates and alpha-macroglobulins at bonds where P1' is a hydrophobic residue.</text>
        <dbReference type="EC" id="3.4.24.7"/>
    </reaction>
</comment>
<dbReference type="GO" id="GO:0030574">
    <property type="term" value="P:collagen catabolic process"/>
    <property type="evidence" value="ECO:0000318"/>
    <property type="project" value="GO_Central"/>
</dbReference>
<feature type="binding site" description="in inhibited form" evidence="20">
    <location>
        <position position="89"/>
    </location>
    <ligand>
        <name>Zn(2+)</name>
        <dbReference type="ChEBI" id="CHEBI:29105"/>
        <label>2</label>
        <note>catalytic</note>
    </ligand>
</feature>
<feature type="repeat" description="Hemopexin" evidence="24">
    <location>
        <begin position="274"/>
        <end position="323"/>
    </location>
</feature>
<dbReference type="GO" id="GO:1903265">
    <property type="term" value="P:positive regulation of tumor necrosis factor-mediated signaling pathway"/>
    <property type="evidence" value="ECO:0007669"/>
    <property type="project" value="Ensembl"/>
</dbReference>
<dbReference type="Pfam" id="PF00413">
    <property type="entry name" value="Peptidase_M10"/>
    <property type="match status" value="1"/>
</dbReference>
<feature type="domain" description="Peptidase metallopeptidase" evidence="26">
    <location>
        <begin position="102"/>
        <end position="261"/>
    </location>
</feature>
<dbReference type="EC" id="3.4.24.7" evidence="17"/>
<evidence type="ECO:0000256" key="8">
    <source>
        <dbReference type="ARBA" id="ARBA00022737"/>
    </source>
</evidence>
<dbReference type="GO" id="GO:0043120">
    <property type="term" value="F:tumor necrosis factor binding"/>
    <property type="evidence" value="ECO:0007669"/>
    <property type="project" value="Ensembl"/>
</dbReference>
<dbReference type="SMART" id="SM00120">
    <property type="entry name" value="HX"/>
    <property type="match status" value="4"/>
</dbReference>
<evidence type="ECO:0000256" key="14">
    <source>
        <dbReference type="ARBA" id="ARBA00023145"/>
    </source>
</evidence>